<proteinExistence type="predicted"/>
<gene>
    <name evidence="1" type="ORF">CLOHYLEM_06751</name>
</gene>
<protein>
    <submittedName>
        <fullName evidence="1">Uncharacterized protein</fullName>
    </submittedName>
</protein>
<sequence length="39" mass="4192">MGLWKEPLKATVEVKLSGKNTEGIGYAISTPIPSFVLSE</sequence>
<dbReference type="Proteomes" id="UP000004893">
    <property type="component" value="Unassembled WGS sequence"/>
</dbReference>
<organism evidence="1 2">
    <name type="scientific">[Clostridium] hylemonae DSM 15053</name>
    <dbReference type="NCBI Taxonomy" id="553973"/>
    <lineage>
        <taxon>Bacteria</taxon>
        <taxon>Bacillati</taxon>
        <taxon>Bacillota</taxon>
        <taxon>Clostridia</taxon>
        <taxon>Lachnospirales</taxon>
        <taxon>Lachnospiraceae</taxon>
    </lineage>
</organism>
<evidence type="ECO:0000313" key="1">
    <source>
        <dbReference type="EMBL" id="EEG73097.1"/>
    </source>
</evidence>
<accession>C0C3T9</accession>
<reference evidence="1" key="1">
    <citation type="submission" date="2009-02" db="EMBL/GenBank/DDBJ databases">
        <authorList>
            <person name="Fulton L."/>
            <person name="Clifton S."/>
            <person name="Fulton B."/>
            <person name="Xu J."/>
            <person name="Minx P."/>
            <person name="Pepin K.H."/>
            <person name="Johnson M."/>
            <person name="Bhonagiri V."/>
            <person name="Nash W.E."/>
            <person name="Mardis E.R."/>
            <person name="Wilson R.K."/>
        </authorList>
    </citation>
    <scope>NUCLEOTIDE SEQUENCE [LARGE SCALE GENOMIC DNA]</scope>
    <source>
        <strain evidence="1">DSM 15053</strain>
    </source>
</reference>
<name>C0C3T9_9FIRM</name>
<dbReference type="EMBL" id="ABYI02000031">
    <property type="protein sequence ID" value="EEG73097.1"/>
    <property type="molecule type" value="Genomic_DNA"/>
</dbReference>
<dbReference type="STRING" id="553973.CLOHYLEM_06751"/>
<reference evidence="1" key="2">
    <citation type="submission" date="2013-06" db="EMBL/GenBank/DDBJ databases">
        <title>Draft genome sequence of Clostridium hylemonae (DSM 15053).</title>
        <authorList>
            <person name="Sudarsanam P."/>
            <person name="Ley R."/>
            <person name="Guruge J."/>
            <person name="Turnbaugh P.J."/>
            <person name="Mahowald M."/>
            <person name="Liep D."/>
            <person name="Gordon J."/>
        </authorList>
    </citation>
    <scope>NUCLEOTIDE SEQUENCE</scope>
    <source>
        <strain evidence="1">DSM 15053</strain>
    </source>
</reference>
<dbReference type="HOGENOM" id="CLU_3307372_0_0_9"/>
<keyword evidence="2" id="KW-1185">Reference proteome</keyword>
<evidence type="ECO:0000313" key="2">
    <source>
        <dbReference type="Proteomes" id="UP000004893"/>
    </source>
</evidence>
<dbReference type="AlphaFoldDB" id="C0C3T9"/>
<comment type="caution">
    <text evidence="1">The sequence shown here is derived from an EMBL/GenBank/DDBJ whole genome shotgun (WGS) entry which is preliminary data.</text>
</comment>